<dbReference type="EMBL" id="DQTV01000053">
    <property type="protein sequence ID" value="HIP57018.1"/>
    <property type="molecule type" value="Genomic_DNA"/>
</dbReference>
<reference evidence="1" key="1">
    <citation type="journal article" date="2020" name="ISME J.">
        <title>Gammaproteobacteria mediating utilization of methyl-, sulfur- and petroleum organic compounds in deep ocean hydrothermal plumes.</title>
        <authorList>
            <person name="Zhou Z."/>
            <person name="Liu Y."/>
            <person name="Pan J."/>
            <person name="Cron B.R."/>
            <person name="Toner B.M."/>
            <person name="Anantharaman K."/>
            <person name="Breier J.A."/>
            <person name="Dick G.J."/>
            <person name="Li M."/>
        </authorList>
    </citation>
    <scope>NUCLEOTIDE SEQUENCE</scope>
    <source>
        <strain evidence="1">SZUA-1435</strain>
    </source>
</reference>
<dbReference type="AlphaFoldDB" id="A0A832YXK4"/>
<evidence type="ECO:0000313" key="2">
    <source>
        <dbReference type="Proteomes" id="UP000605805"/>
    </source>
</evidence>
<accession>A0A832YXK4</accession>
<organism evidence="1 2">
    <name type="scientific">Ignisphaera aggregans</name>
    <dbReference type="NCBI Taxonomy" id="334771"/>
    <lineage>
        <taxon>Archaea</taxon>
        <taxon>Thermoproteota</taxon>
        <taxon>Thermoprotei</taxon>
        <taxon>Desulfurococcales</taxon>
        <taxon>Desulfurococcaceae</taxon>
        <taxon>Ignisphaera</taxon>
    </lineage>
</organism>
<comment type="caution">
    <text evidence="1">The sequence shown here is derived from an EMBL/GenBank/DDBJ whole genome shotgun (WGS) entry which is preliminary data.</text>
</comment>
<name>A0A832YXK4_9CREN</name>
<protein>
    <submittedName>
        <fullName evidence="1">Uncharacterized protein</fullName>
    </submittedName>
</protein>
<sequence>MLKPRGTNAAGHKGWYEVKCRICSKKMYIGDDAVYYCPKCNTKFEAYFCEAHVRKLHGRCPYCGSELKLFV</sequence>
<evidence type="ECO:0000313" key="1">
    <source>
        <dbReference type="EMBL" id="HIP57018.1"/>
    </source>
</evidence>
<proteinExistence type="predicted"/>
<gene>
    <name evidence="1" type="ORF">EYH02_02975</name>
</gene>
<dbReference type="Proteomes" id="UP000605805">
    <property type="component" value="Unassembled WGS sequence"/>
</dbReference>